<protein>
    <recommendedName>
        <fullName evidence="6">Ankyrin repeat protein</fullName>
    </recommendedName>
</protein>
<sequence>MRSNASIFEVIQENQLEKLEEHLKNKESIHLLDSMERSPLMHAVLANNLAMTGLLIEAGANPNQKDATELSPFIAAAANGFDEVFQLLLTAQPELTSVNRFGGTALLPSSEKGYLKTVQLAIGAGVPVNHVNRLGWSALLEAVILGDGGFLYQDVIRTLMAGGADIYQEDDEKQHSLDYAKKRGQKEIVALLEQTDADGYEQIRTSIRQNDWISALAKLYVKIEEPKKQFYLGYVFEQLKNYEQSRYYYQKGAQTEIQFYFYLAILERKLGHKQAALSYFDKGAKQDQGSFFSYHKSNYLRELGEHEAAIEVMDTLLKKNPNRVDYMFHKANSLRSIGKLQLAVETLEQAAQLVPENELYQEQAEQVKKIIVQGE</sequence>
<gene>
    <name evidence="4" type="ORF">UC3_01514</name>
</gene>
<dbReference type="OrthoDB" id="9812708at2"/>
<dbReference type="EMBL" id="AJAT01000013">
    <property type="protein sequence ID" value="EOL44697.1"/>
    <property type="molecule type" value="Genomic_DNA"/>
</dbReference>
<dbReference type="PANTHER" id="PTHR24171">
    <property type="entry name" value="ANKYRIN REPEAT DOMAIN-CONTAINING PROTEIN 39-RELATED"/>
    <property type="match status" value="1"/>
</dbReference>
<keyword evidence="5" id="KW-1185">Reference proteome</keyword>
<evidence type="ECO:0000256" key="2">
    <source>
        <dbReference type="ARBA" id="ARBA00023043"/>
    </source>
</evidence>
<dbReference type="Pfam" id="PF12796">
    <property type="entry name" value="Ank_2"/>
    <property type="match status" value="1"/>
</dbReference>
<dbReference type="PATRIC" id="fig|1158610.3.peg.1499"/>
<reference evidence="4 5" key="1">
    <citation type="submission" date="2013-02" db="EMBL/GenBank/DDBJ databases">
        <title>The Genome Sequence of Enterococcus phoeniculicola BAA-412.</title>
        <authorList>
            <consortium name="The Broad Institute Genome Sequencing Platform"/>
            <consortium name="The Broad Institute Genome Sequencing Center for Infectious Disease"/>
            <person name="Earl A.M."/>
            <person name="Gilmore M.S."/>
            <person name="Lebreton F."/>
            <person name="Walker B."/>
            <person name="Young S.K."/>
            <person name="Zeng Q."/>
            <person name="Gargeya S."/>
            <person name="Fitzgerald M."/>
            <person name="Haas B."/>
            <person name="Abouelleil A."/>
            <person name="Alvarado L."/>
            <person name="Arachchi H.M."/>
            <person name="Berlin A.M."/>
            <person name="Chapman S.B."/>
            <person name="Dewar J."/>
            <person name="Goldberg J."/>
            <person name="Griggs A."/>
            <person name="Gujja S."/>
            <person name="Hansen M."/>
            <person name="Howarth C."/>
            <person name="Imamovic A."/>
            <person name="Larimer J."/>
            <person name="McCowan C."/>
            <person name="Murphy C."/>
            <person name="Neiman D."/>
            <person name="Pearson M."/>
            <person name="Priest M."/>
            <person name="Roberts A."/>
            <person name="Saif S."/>
            <person name="Shea T."/>
            <person name="Sisk P."/>
            <person name="Sykes S."/>
            <person name="Wortman J."/>
            <person name="Nusbaum C."/>
            <person name="Birren B."/>
        </authorList>
    </citation>
    <scope>NUCLEOTIDE SEQUENCE [LARGE SCALE GENOMIC DNA]</scope>
    <source>
        <strain evidence="4 5">ATCC BAA-412</strain>
    </source>
</reference>
<dbReference type="InterPro" id="IPR011990">
    <property type="entry name" value="TPR-like_helical_dom_sf"/>
</dbReference>
<evidence type="ECO:0008006" key="6">
    <source>
        <dbReference type="Google" id="ProtNLM"/>
    </source>
</evidence>
<dbReference type="SUPFAM" id="SSF48452">
    <property type="entry name" value="TPR-like"/>
    <property type="match status" value="1"/>
</dbReference>
<proteinExistence type="predicted"/>
<organism evidence="4 5">
    <name type="scientific">Enterococcus phoeniculicola ATCC BAA-412</name>
    <dbReference type="NCBI Taxonomy" id="1158610"/>
    <lineage>
        <taxon>Bacteria</taxon>
        <taxon>Bacillati</taxon>
        <taxon>Bacillota</taxon>
        <taxon>Bacilli</taxon>
        <taxon>Lactobacillales</taxon>
        <taxon>Enterococcaceae</taxon>
        <taxon>Enterococcus</taxon>
    </lineage>
</organism>
<name>R3WB57_9ENTE</name>
<dbReference type="HOGENOM" id="CLU_727126_0_0_9"/>
<dbReference type="InterPro" id="IPR002110">
    <property type="entry name" value="Ankyrin_rpt"/>
</dbReference>
<dbReference type="eggNOG" id="COG0666">
    <property type="taxonomic scope" value="Bacteria"/>
</dbReference>
<dbReference type="InterPro" id="IPR036770">
    <property type="entry name" value="Ankyrin_rpt-contain_sf"/>
</dbReference>
<feature type="repeat" description="ANK" evidence="3">
    <location>
        <begin position="35"/>
        <end position="67"/>
    </location>
</feature>
<evidence type="ECO:0000313" key="5">
    <source>
        <dbReference type="Proteomes" id="UP000013785"/>
    </source>
</evidence>
<dbReference type="RefSeq" id="WP_010768177.1">
    <property type="nucleotide sequence ID" value="NZ_ASWE01000003.1"/>
</dbReference>
<keyword evidence="1" id="KW-0677">Repeat</keyword>
<dbReference type="Gene3D" id="1.25.40.20">
    <property type="entry name" value="Ankyrin repeat-containing domain"/>
    <property type="match status" value="1"/>
</dbReference>
<dbReference type="PROSITE" id="PS50088">
    <property type="entry name" value="ANK_REPEAT"/>
    <property type="match status" value="1"/>
</dbReference>
<dbReference type="SMART" id="SM00028">
    <property type="entry name" value="TPR"/>
    <property type="match status" value="3"/>
</dbReference>
<keyword evidence="2 3" id="KW-0040">ANK repeat</keyword>
<evidence type="ECO:0000256" key="1">
    <source>
        <dbReference type="ARBA" id="ARBA00022737"/>
    </source>
</evidence>
<evidence type="ECO:0000313" key="4">
    <source>
        <dbReference type="EMBL" id="EOL44697.1"/>
    </source>
</evidence>
<dbReference type="SUPFAM" id="SSF48403">
    <property type="entry name" value="Ankyrin repeat"/>
    <property type="match status" value="1"/>
</dbReference>
<dbReference type="SMART" id="SM00248">
    <property type="entry name" value="ANK"/>
    <property type="match status" value="4"/>
</dbReference>
<dbReference type="PROSITE" id="PS50297">
    <property type="entry name" value="ANK_REP_REGION"/>
    <property type="match status" value="1"/>
</dbReference>
<comment type="caution">
    <text evidence="4">The sequence shown here is derived from an EMBL/GenBank/DDBJ whole genome shotgun (WGS) entry which is preliminary data.</text>
</comment>
<dbReference type="AlphaFoldDB" id="R3WB57"/>
<dbReference type="InterPro" id="IPR019734">
    <property type="entry name" value="TPR_rpt"/>
</dbReference>
<evidence type="ECO:0000256" key="3">
    <source>
        <dbReference type="PROSITE-ProRule" id="PRU00023"/>
    </source>
</evidence>
<accession>R3WB57</accession>
<dbReference type="STRING" id="154621.RV11_GL002446"/>
<dbReference type="Proteomes" id="UP000013785">
    <property type="component" value="Unassembled WGS sequence"/>
</dbReference>
<dbReference type="Gene3D" id="1.25.40.10">
    <property type="entry name" value="Tetratricopeptide repeat domain"/>
    <property type="match status" value="1"/>
</dbReference>
<dbReference type="Pfam" id="PF13432">
    <property type="entry name" value="TPR_16"/>
    <property type="match status" value="1"/>
</dbReference>